<sequence length="447" mass="51139">MTHEFVTILHTNDLHSHVEHWPRIANWIKTRRAQLQAAGHFVLTFDVGDFIDRYDANTQATWGKANVELLNDCTFDGVTIGNNEGLGLPHDRMKDIYSERRFAVLLANIFENDHGFPKWAEEYRVFVTPKGTRISAFGLTAAYDLTYPLLDWLPAQPVETLEKLSDRVIAQSDIRILLSHLGLPTDQSLARRFKEISVILGAHTHHLLPKGQMVENTLLAAAGKYGENVGEVDLEIDEKHQVVSERAHTIKFDNLPEVESASAFLENWRESGRNILENQIISNLPTDRSTLQQIDDCADALMEKFQTKIAMISSGMFLDELPAGQLNAFQLLKDLPHTIHPMKIDILGSDLLKLFDEINLQHDHLLNQHINGSGFRGDKFGEIKFYGLHEKQVDPKQHYEIASLDHYYFLPWFHSLQSADVSFDFKNILRELMAGYYREKYSHQEAL</sequence>
<dbReference type="PROSITE" id="PS00785">
    <property type="entry name" value="5_NUCLEOTIDASE_1"/>
    <property type="match status" value="1"/>
</dbReference>
<dbReference type="AlphaFoldDB" id="A0A6N4A399"/>
<evidence type="ECO:0000313" key="2">
    <source>
        <dbReference type="EMBL" id="OIM21569.1"/>
    </source>
</evidence>
<evidence type="ECO:0000313" key="3">
    <source>
        <dbReference type="Proteomes" id="UP000181728"/>
    </source>
</evidence>
<dbReference type="SUPFAM" id="SSF55816">
    <property type="entry name" value="5'-nucleotidase (syn. UDP-sugar hydrolase), C-terminal domain"/>
    <property type="match status" value="1"/>
</dbReference>
<dbReference type="PANTHER" id="PTHR11575:SF23">
    <property type="entry name" value="5-NUCLEOTIDASE FAMILY PROTEIN"/>
    <property type="match status" value="1"/>
</dbReference>
<dbReference type="Gene3D" id="3.90.780.10">
    <property type="entry name" value="5'-Nucleotidase, C-terminal domain"/>
    <property type="match status" value="1"/>
</dbReference>
<dbReference type="RefSeq" id="WP_071419119.1">
    <property type="nucleotide sequence ID" value="NZ_MLKQ01000110.1"/>
</dbReference>
<dbReference type="PANTHER" id="PTHR11575">
    <property type="entry name" value="5'-NUCLEOTIDASE-RELATED"/>
    <property type="match status" value="1"/>
</dbReference>
<keyword evidence="1" id="KW-0378">Hydrolase</keyword>
<dbReference type="CDD" id="cd00845">
    <property type="entry name" value="MPP_UshA_N_like"/>
    <property type="match status" value="1"/>
</dbReference>
<dbReference type="InterPro" id="IPR006146">
    <property type="entry name" value="5'-Nucleotdase_CS"/>
</dbReference>
<dbReference type="PRINTS" id="PR01607">
    <property type="entry name" value="APYRASEFAMLY"/>
</dbReference>
<keyword evidence="1" id="KW-0547">Nucleotide-binding</keyword>
<dbReference type="Proteomes" id="UP000181728">
    <property type="component" value="Unassembled WGS sequence"/>
</dbReference>
<evidence type="ECO:0000256" key="1">
    <source>
        <dbReference type="RuleBase" id="RU362119"/>
    </source>
</evidence>
<proteinExistence type="inferred from homology"/>
<dbReference type="Gene3D" id="3.60.21.10">
    <property type="match status" value="1"/>
</dbReference>
<dbReference type="GO" id="GO:0000166">
    <property type="term" value="F:nucleotide binding"/>
    <property type="evidence" value="ECO:0007669"/>
    <property type="project" value="UniProtKB-KW"/>
</dbReference>
<dbReference type="InterPro" id="IPR029052">
    <property type="entry name" value="Metallo-depent_PP-like"/>
</dbReference>
<name>A0A6N4A399_OENOE</name>
<reference evidence="2 3" key="1">
    <citation type="journal article" date="2016" name="BMC Genomics">
        <title>Consensus pan-genome assembly of the specialised wine bacterium Oenococcus oeni.</title>
        <authorList>
            <person name="Sternes P.R."/>
            <person name="Borneman A.R."/>
        </authorList>
    </citation>
    <scope>NUCLEOTIDE SEQUENCE [LARGE SCALE GENOMIC DNA]</scope>
    <source>
        <strain evidence="2 3">AWRIB661</strain>
    </source>
</reference>
<dbReference type="GO" id="GO:0009166">
    <property type="term" value="P:nucleotide catabolic process"/>
    <property type="evidence" value="ECO:0007669"/>
    <property type="project" value="InterPro"/>
</dbReference>
<dbReference type="GO" id="GO:0008768">
    <property type="term" value="F:UDP-sugar diphosphatase activity"/>
    <property type="evidence" value="ECO:0007669"/>
    <property type="project" value="TreeGrafter"/>
</dbReference>
<comment type="similarity">
    <text evidence="1">Belongs to the 5'-nucleotidase family.</text>
</comment>
<dbReference type="GO" id="GO:0008253">
    <property type="term" value="F:5'-nucleotidase activity"/>
    <property type="evidence" value="ECO:0007669"/>
    <property type="project" value="TreeGrafter"/>
</dbReference>
<dbReference type="SUPFAM" id="SSF56300">
    <property type="entry name" value="Metallo-dependent phosphatases"/>
    <property type="match status" value="1"/>
</dbReference>
<organism evidence="2 3">
    <name type="scientific">Oenococcus oeni</name>
    <name type="common">Leuconostoc oenos</name>
    <dbReference type="NCBI Taxonomy" id="1247"/>
    <lineage>
        <taxon>Bacteria</taxon>
        <taxon>Bacillati</taxon>
        <taxon>Bacillota</taxon>
        <taxon>Bacilli</taxon>
        <taxon>Lactobacillales</taxon>
        <taxon>Lactobacillaceae</taxon>
        <taxon>Oenococcus</taxon>
    </lineage>
</organism>
<dbReference type="GO" id="GO:0046872">
    <property type="term" value="F:metal ion binding"/>
    <property type="evidence" value="ECO:0007669"/>
    <property type="project" value="InterPro"/>
</dbReference>
<dbReference type="InterPro" id="IPR006179">
    <property type="entry name" value="5_nucleotidase/apyrase"/>
</dbReference>
<accession>A0A6N4A399</accession>
<dbReference type="InterPro" id="IPR036907">
    <property type="entry name" value="5'-Nucleotdase_C_sf"/>
</dbReference>
<protein>
    <submittedName>
        <fullName evidence="2">Metallophosphatase</fullName>
    </submittedName>
</protein>
<gene>
    <name evidence="2" type="ORF">ATX59_03710</name>
</gene>
<dbReference type="EMBL" id="MLOK01000031">
    <property type="protein sequence ID" value="OIM21569.1"/>
    <property type="molecule type" value="Genomic_DNA"/>
</dbReference>
<comment type="caution">
    <text evidence="2">The sequence shown here is derived from an EMBL/GenBank/DDBJ whole genome shotgun (WGS) entry which is preliminary data.</text>
</comment>
<dbReference type="GO" id="GO:0030288">
    <property type="term" value="C:outer membrane-bounded periplasmic space"/>
    <property type="evidence" value="ECO:0007669"/>
    <property type="project" value="TreeGrafter"/>
</dbReference>